<dbReference type="AlphaFoldDB" id="A0A1E8FAW4"/>
<accession>A0A1E8FAW4</accession>
<reference evidence="1 2" key="1">
    <citation type="submission" date="2016-09" db="EMBL/GenBank/DDBJ databases">
        <title>Alteromonas lipolytica, a new species isolated from sea water.</title>
        <authorList>
            <person name="Wu Y.-H."/>
            <person name="Cheng H."/>
            <person name="Xu X.-W."/>
        </authorList>
    </citation>
    <scope>NUCLEOTIDE SEQUENCE [LARGE SCALE GENOMIC DNA]</scope>
    <source>
        <strain evidence="1 2">JW12</strain>
    </source>
</reference>
<organism evidence="1 2">
    <name type="scientific">Alteromonas lipolytica</name>
    <dbReference type="NCBI Taxonomy" id="1856405"/>
    <lineage>
        <taxon>Bacteria</taxon>
        <taxon>Pseudomonadati</taxon>
        <taxon>Pseudomonadota</taxon>
        <taxon>Gammaproteobacteria</taxon>
        <taxon>Alteromonadales</taxon>
        <taxon>Alteromonadaceae</taxon>
        <taxon>Alteromonas/Salinimonas group</taxon>
        <taxon>Alteromonas</taxon>
    </lineage>
</organism>
<proteinExistence type="predicted"/>
<keyword evidence="2" id="KW-1185">Reference proteome</keyword>
<gene>
    <name evidence="1" type="ORF">BFC17_05685</name>
</gene>
<protein>
    <submittedName>
        <fullName evidence="1">SapC protein</fullName>
    </submittedName>
</protein>
<evidence type="ECO:0000313" key="2">
    <source>
        <dbReference type="Proteomes" id="UP000176037"/>
    </source>
</evidence>
<dbReference type="RefSeq" id="WP_070178171.1">
    <property type="nucleotide sequence ID" value="NZ_BMJR01000005.1"/>
</dbReference>
<dbReference type="Proteomes" id="UP000176037">
    <property type="component" value="Unassembled WGS sequence"/>
</dbReference>
<sequence length="254" mass="28277">MAMNFVPLDKNKHKDLKVAVDPAFPYAKNTHLAAASIREFAQLSGAMPLVFIQDPKTSKHHVVAMLGIEPGQNLYLHDDKWNAPHIPMNIVRYPFDVRPDGEKLGVYIDENSDLIKDDGQPLFNEEGNPSDFLNNRQQLLGDLANSEMLTQQFVAKVVELDLLTPMQLRVQYTNGQGRNVGGILAINEKKLFELADDKVVELHKAGFMGALYAMMLSLGQLNRLIEMSATTENPIKAMQMEPAPAEQAEAAPQQ</sequence>
<dbReference type="EMBL" id="MJIC01000016">
    <property type="protein sequence ID" value="OFI32643.1"/>
    <property type="molecule type" value="Genomic_DNA"/>
</dbReference>
<comment type="caution">
    <text evidence="1">The sequence shown here is derived from an EMBL/GenBank/DDBJ whole genome shotgun (WGS) entry which is preliminary data.</text>
</comment>
<dbReference type="STRING" id="1856405.BFC17_05685"/>
<name>A0A1E8FAW4_9ALTE</name>
<evidence type="ECO:0000313" key="1">
    <source>
        <dbReference type="EMBL" id="OFI32643.1"/>
    </source>
</evidence>
<dbReference type="OrthoDB" id="9806524at2"/>
<dbReference type="Pfam" id="PF07277">
    <property type="entry name" value="SapC"/>
    <property type="match status" value="1"/>
</dbReference>
<dbReference type="InterPro" id="IPR010836">
    <property type="entry name" value="SapC"/>
</dbReference>